<evidence type="ECO:0000313" key="7">
    <source>
        <dbReference type="Proteomes" id="UP000085678"/>
    </source>
</evidence>
<dbReference type="PRINTS" id="PR00237">
    <property type="entry name" value="GPCRRHODOPSN"/>
</dbReference>
<feature type="transmembrane region" description="Helical" evidence="5">
    <location>
        <begin position="125"/>
        <end position="146"/>
    </location>
</feature>
<evidence type="ECO:0000256" key="5">
    <source>
        <dbReference type="SAM" id="Phobius"/>
    </source>
</evidence>
<organism evidence="7 8">
    <name type="scientific">Lingula anatina</name>
    <name type="common">Brachiopod</name>
    <name type="synonym">Lingula unguis</name>
    <dbReference type="NCBI Taxonomy" id="7574"/>
    <lineage>
        <taxon>Eukaryota</taxon>
        <taxon>Metazoa</taxon>
        <taxon>Spiralia</taxon>
        <taxon>Lophotrochozoa</taxon>
        <taxon>Brachiopoda</taxon>
        <taxon>Linguliformea</taxon>
        <taxon>Lingulata</taxon>
        <taxon>Lingulida</taxon>
        <taxon>Linguloidea</taxon>
        <taxon>Lingulidae</taxon>
        <taxon>Lingula</taxon>
    </lineage>
</organism>
<evidence type="ECO:0000313" key="8">
    <source>
        <dbReference type="RefSeq" id="XP_023930613.1"/>
    </source>
</evidence>
<proteinExistence type="predicted"/>
<comment type="subcellular location">
    <subcellularLocation>
        <location evidence="1">Membrane</location>
    </subcellularLocation>
</comment>
<evidence type="ECO:0000256" key="1">
    <source>
        <dbReference type="ARBA" id="ARBA00004370"/>
    </source>
</evidence>
<dbReference type="Gene3D" id="1.20.1070.10">
    <property type="entry name" value="Rhodopsin 7-helix transmembrane proteins"/>
    <property type="match status" value="1"/>
</dbReference>
<dbReference type="AlphaFoldDB" id="A0A2R2MK84"/>
<dbReference type="PANTHER" id="PTHR46641">
    <property type="entry name" value="FMRFAMIDE RECEPTOR-RELATED"/>
    <property type="match status" value="1"/>
</dbReference>
<dbReference type="GO" id="GO:0016020">
    <property type="term" value="C:membrane"/>
    <property type="evidence" value="ECO:0007669"/>
    <property type="project" value="UniProtKB-SubCell"/>
</dbReference>
<dbReference type="InterPro" id="IPR000276">
    <property type="entry name" value="GPCR_Rhodpsn"/>
</dbReference>
<dbReference type="GO" id="GO:0008528">
    <property type="term" value="F:G protein-coupled peptide receptor activity"/>
    <property type="evidence" value="ECO:0007669"/>
    <property type="project" value="InterPro"/>
</dbReference>
<feature type="transmembrane region" description="Helical" evidence="5">
    <location>
        <begin position="279"/>
        <end position="304"/>
    </location>
</feature>
<dbReference type="PANTHER" id="PTHR46641:SF2">
    <property type="entry name" value="FMRFAMIDE RECEPTOR"/>
    <property type="match status" value="1"/>
</dbReference>
<dbReference type="RefSeq" id="XP_023930613.1">
    <property type="nucleotide sequence ID" value="XM_024074845.1"/>
</dbReference>
<dbReference type="GeneID" id="112041501"/>
<name>A0A2R2MK84_LINAN</name>
<feature type="transmembrane region" description="Helical" evidence="5">
    <location>
        <begin position="12"/>
        <end position="33"/>
    </location>
</feature>
<feature type="transmembrane region" description="Helical" evidence="5">
    <location>
        <begin position="188"/>
        <end position="212"/>
    </location>
</feature>
<dbReference type="SUPFAM" id="SSF81321">
    <property type="entry name" value="Family A G protein-coupled receptor-like"/>
    <property type="match status" value="1"/>
</dbReference>
<feature type="domain" description="G-protein coupled receptors family 1 profile" evidence="6">
    <location>
        <begin position="25"/>
        <end position="301"/>
    </location>
</feature>
<protein>
    <submittedName>
        <fullName evidence="8">Sex peptide receptor-like</fullName>
    </submittedName>
</protein>
<dbReference type="InterPro" id="IPR052954">
    <property type="entry name" value="GPCR-Ligand_Int"/>
</dbReference>
<evidence type="ECO:0000259" key="6">
    <source>
        <dbReference type="PROSITE" id="PS50262"/>
    </source>
</evidence>
<evidence type="ECO:0000256" key="3">
    <source>
        <dbReference type="ARBA" id="ARBA00022989"/>
    </source>
</evidence>
<dbReference type="KEGG" id="lak:112041501"/>
<keyword evidence="7" id="KW-1185">Reference proteome</keyword>
<evidence type="ECO:0000256" key="2">
    <source>
        <dbReference type="ARBA" id="ARBA00022692"/>
    </source>
</evidence>
<dbReference type="CDD" id="cd14978">
    <property type="entry name" value="7tmA_FMRFamide_R-like"/>
    <property type="match status" value="1"/>
</dbReference>
<gene>
    <name evidence="8" type="primary">LOC112041501</name>
</gene>
<reference evidence="8" key="1">
    <citation type="submission" date="2025-08" db="UniProtKB">
        <authorList>
            <consortium name="RefSeq"/>
        </authorList>
    </citation>
    <scope>IDENTIFICATION</scope>
    <source>
        <tissue evidence="8">Gonads</tissue>
    </source>
</reference>
<dbReference type="PROSITE" id="PS50262">
    <property type="entry name" value="G_PROTEIN_RECEP_F1_2"/>
    <property type="match status" value="1"/>
</dbReference>
<sequence>MEEYIIKFTGYGIVMISICIFGITANMLNLIVLSDQKKFSQSSYTYLRGLALTDMLNLIFYLLSGLARGIFPTNCGWMFYELYIYYPIGTMSSNATMLLTVLLAFERYCWIAHPLRMRKYCNRKIAFRATLVASTFCIIFNLPRFFGYYVECHINLNDSSIADDNTRHHYFYHEVQYTDFGSSGFLQVYYWIHLVPIVLGSCIILIILNMLLIKHTHRARKRIQNMTSNVFLHRAHEQQRLTVMLVGVTFLFLMGEIPSALASRLFARLLYGDIDNTEFIIVNVVTSNLNVVQYSLNFFVYCVINRKFRKACQKMFLCNQSNSIVPAVA</sequence>
<keyword evidence="4 5" id="KW-0472">Membrane</keyword>
<dbReference type="InParanoid" id="A0A2R2MK84"/>
<feature type="transmembrane region" description="Helical" evidence="5">
    <location>
        <begin position="83"/>
        <end position="105"/>
    </location>
</feature>
<dbReference type="Pfam" id="PF10324">
    <property type="entry name" value="7TM_GPCR_Srw"/>
    <property type="match status" value="1"/>
</dbReference>
<feature type="transmembrane region" description="Helical" evidence="5">
    <location>
        <begin position="45"/>
        <end position="63"/>
    </location>
</feature>
<evidence type="ECO:0000256" key="4">
    <source>
        <dbReference type="ARBA" id="ARBA00023136"/>
    </source>
</evidence>
<dbReference type="InterPro" id="IPR017452">
    <property type="entry name" value="GPCR_Rhodpsn_7TM"/>
</dbReference>
<accession>A0A2R2MK84</accession>
<dbReference type="OrthoDB" id="10011262at2759"/>
<keyword evidence="3 5" id="KW-1133">Transmembrane helix</keyword>
<dbReference type="Proteomes" id="UP000085678">
    <property type="component" value="Unplaced"/>
</dbReference>
<dbReference type="InterPro" id="IPR019427">
    <property type="entry name" value="7TM_GPCR_serpentine_rcpt_Srw"/>
</dbReference>
<feature type="transmembrane region" description="Helical" evidence="5">
    <location>
        <begin position="241"/>
        <end position="267"/>
    </location>
</feature>
<keyword evidence="2 5" id="KW-0812">Transmembrane</keyword>